<dbReference type="OrthoDB" id="120976at2759"/>
<evidence type="ECO:0000313" key="1">
    <source>
        <dbReference type="EMBL" id="KAF9525814.1"/>
    </source>
</evidence>
<evidence type="ECO:0000313" key="2">
    <source>
        <dbReference type="Proteomes" id="UP000807306"/>
    </source>
</evidence>
<organism evidence="1 2">
    <name type="scientific">Crepidotus variabilis</name>
    <dbReference type="NCBI Taxonomy" id="179855"/>
    <lineage>
        <taxon>Eukaryota</taxon>
        <taxon>Fungi</taxon>
        <taxon>Dikarya</taxon>
        <taxon>Basidiomycota</taxon>
        <taxon>Agaricomycotina</taxon>
        <taxon>Agaricomycetes</taxon>
        <taxon>Agaricomycetidae</taxon>
        <taxon>Agaricales</taxon>
        <taxon>Agaricineae</taxon>
        <taxon>Crepidotaceae</taxon>
        <taxon>Crepidotus</taxon>
    </lineage>
</organism>
<comment type="caution">
    <text evidence="1">The sequence shown here is derived from an EMBL/GenBank/DDBJ whole genome shotgun (WGS) entry which is preliminary data.</text>
</comment>
<accession>A0A9P6JMM3</accession>
<dbReference type="Proteomes" id="UP000807306">
    <property type="component" value="Unassembled WGS sequence"/>
</dbReference>
<dbReference type="SUPFAM" id="SSF52047">
    <property type="entry name" value="RNI-like"/>
    <property type="match status" value="1"/>
</dbReference>
<dbReference type="EMBL" id="MU157879">
    <property type="protein sequence ID" value="KAF9525814.1"/>
    <property type="molecule type" value="Genomic_DNA"/>
</dbReference>
<reference evidence="1" key="1">
    <citation type="submission" date="2020-11" db="EMBL/GenBank/DDBJ databases">
        <authorList>
            <consortium name="DOE Joint Genome Institute"/>
            <person name="Ahrendt S."/>
            <person name="Riley R."/>
            <person name="Andreopoulos W."/>
            <person name="Labutti K."/>
            <person name="Pangilinan J."/>
            <person name="Ruiz-Duenas F.J."/>
            <person name="Barrasa J.M."/>
            <person name="Sanchez-Garcia M."/>
            <person name="Camarero S."/>
            <person name="Miyauchi S."/>
            <person name="Serrano A."/>
            <person name="Linde D."/>
            <person name="Babiker R."/>
            <person name="Drula E."/>
            <person name="Ayuso-Fernandez I."/>
            <person name="Pacheco R."/>
            <person name="Padilla G."/>
            <person name="Ferreira P."/>
            <person name="Barriuso J."/>
            <person name="Kellner H."/>
            <person name="Castanera R."/>
            <person name="Alfaro M."/>
            <person name="Ramirez L."/>
            <person name="Pisabarro A.G."/>
            <person name="Kuo A."/>
            <person name="Tritt A."/>
            <person name="Lipzen A."/>
            <person name="He G."/>
            <person name="Yan M."/>
            <person name="Ng V."/>
            <person name="Cullen D."/>
            <person name="Martin F."/>
            <person name="Rosso M.-N."/>
            <person name="Henrissat B."/>
            <person name="Hibbett D."/>
            <person name="Martinez A.T."/>
            <person name="Grigoriev I.V."/>
        </authorList>
    </citation>
    <scope>NUCLEOTIDE SEQUENCE</scope>
    <source>
        <strain evidence="1">CBS 506.95</strain>
    </source>
</reference>
<dbReference type="AlphaFoldDB" id="A0A9P6JMM3"/>
<keyword evidence="2" id="KW-1185">Reference proteome</keyword>
<dbReference type="Gene3D" id="3.80.10.10">
    <property type="entry name" value="Ribonuclease Inhibitor"/>
    <property type="match status" value="1"/>
</dbReference>
<protein>
    <submittedName>
        <fullName evidence="1">Uncharacterized protein</fullName>
    </submittedName>
</protein>
<dbReference type="InterPro" id="IPR032675">
    <property type="entry name" value="LRR_dom_sf"/>
</dbReference>
<gene>
    <name evidence="1" type="ORF">CPB83DRAFT_771417</name>
</gene>
<proteinExistence type="predicted"/>
<name>A0A9P6JMM3_9AGAR</name>
<sequence>MNQREAEDHFAVQAGLNLHWDDIFTAFSKPGAFKELTELSFANATIRNFDIVHIHHLPKLSILNLDHTGIGNEGVYLLIPLKYTLTQLHLANNVDIDNNAAYALMLFKRLAFLSIHDTAIDMVGVRQIALALEEDKRDMILKIPFICQEYLNTIDSKYFVDAAPPLIVNEHLCSQLSASTLKRNLEAHAVYNPTILSVGTRPELVFRLTELLRTRRLDKLVLKMVEAQDCDKENNPLEW</sequence>